<dbReference type="PIRSF" id="PIRSF028188">
    <property type="entry name" value="Amdntrnsf_FN0238"/>
    <property type="match status" value="1"/>
</dbReference>
<sequence>MPIMNVHLQPNMLIPRSAAQTARAVVMVPPKEFGFNAQTAQDNAFQNPLALSAETILQRAMSEFNAMVNGLRQAGVDVVIFDYPIGQGETPDAVFPNNWFSTTEAGELFLFPMACANRRLEVRPEALIQTLQQQGFVVKEQHSLLAFIEQQAFLESTGVMVMDHPNRTIYAGLSQRCDREVLEVYAEQIGYSRVVSFQTRLPSGSPIYHTNVMMAIGEHFCVICDEAIPEYERRFVVKSLAKDKQVISISIEQMNHFCGNILQLETADGQKVIAMSQSAYEAFTSAQLNQLATHGKLLPFAVPTIETIGGGSVRCMLAELFLPKQA</sequence>
<proteinExistence type="predicted"/>
<accession>A0A0H3ADU7</accession>
<dbReference type="KEGG" id="vcr:VC395_A1018"/>
<dbReference type="PANTHER" id="PTHR43224:SF1">
    <property type="entry name" value="AMIDINOTRANSFERASE"/>
    <property type="match status" value="1"/>
</dbReference>
<organism evidence="1 2">
    <name type="scientific">Vibrio cholerae serotype O1 (strain ATCC 39541 / Classical Ogawa 395 / O395)</name>
    <dbReference type="NCBI Taxonomy" id="345073"/>
    <lineage>
        <taxon>Bacteria</taxon>
        <taxon>Pseudomonadati</taxon>
        <taxon>Pseudomonadota</taxon>
        <taxon>Gammaproteobacteria</taxon>
        <taxon>Vibrionales</taxon>
        <taxon>Vibrionaceae</taxon>
        <taxon>Vibrio</taxon>
    </lineage>
</organism>
<dbReference type="PATRIC" id="fig|345073.21.peg.3744"/>
<dbReference type="SUPFAM" id="SSF55909">
    <property type="entry name" value="Pentein"/>
    <property type="match status" value="1"/>
</dbReference>
<dbReference type="EMBL" id="CP000626">
    <property type="protein sequence ID" value="ABQ18949.1"/>
    <property type="molecule type" value="Genomic_DNA"/>
</dbReference>
<gene>
    <name evidence="1" type="ordered locus">VC0395_0243</name>
</gene>
<dbReference type="KEGG" id="vco:VC0395_0243"/>
<dbReference type="PANTHER" id="PTHR43224">
    <property type="entry name" value="AMIDINOTRANSFERASE"/>
    <property type="match status" value="1"/>
</dbReference>
<dbReference type="eggNOG" id="COG4874">
    <property type="taxonomic scope" value="Bacteria"/>
</dbReference>
<name>A0A0H3ADU7_VIBC3</name>
<evidence type="ECO:0008006" key="3">
    <source>
        <dbReference type="Google" id="ProtNLM"/>
    </source>
</evidence>
<dbReference type="Gene3D" id="3.75.10.10">
    <property type="entry name" value="L-arginine/glycine Amidinotransferase, Chain A"/>
    <property type="match status" value="1"/>
</dbReference>
<dbReference type="Pfam" id="PF19420">
    <property type="entry name" value="DDAH_eukar"/>
    <property type="match status" value="1"/>
</dbReference>
<evidence type="ECO:0000313" key="1">
    <source>
        <dbReference type="EMBL" id="ABQ18949.1"/>
    </source>
</evidence>
<dbReference type="OrthoDB" id="9788268at2"/>
<evidence type="ECO:0000313" key="2">
    <source>
        <dbReference type="Proteomes" id="UP000000249"/>
    </source>
</evidence>
<protein>
    <recommendedName>
        <fullName evidence="3">Amidinotransferase</fullName>
    </recommendedName>
</protein>
<reference evidence="1 2" key="1">
    <citation type="submission" date="2007-03" db="EMBL/GenBank/DDBJ databases">
        <authorList>
            <person name="Heidelberg J."/>
        </authorList>
    </citation>
    <scope>NUCLEOTIDE SEQUENCE [LARGE SCALE GENOMIC DNA]</scope>
    <source>
        <strain evidence="2">ATCC 39541 / Classical Ogawa 395 / O395</strain>
    </source>
</reference>
<dbReference type="AlphaFoldDB" id="A0A0H3ADU7"/>
<dbReference type="NCBIfam" id="NF046062">
    <property type="entry name" value="citrull_CtlX"/>
    <property type="match status" value="1"/>
</dbReference>
<dbReference type="InterPro" id="IPR014541">
    <property type="entry name" value="Amdntrnsf_FN0238"/>
</dbReference>
<dbReference type="Proteomes" id="UP000000249">
    <property type="component" value="Chromosome 2"/>
</dbReference>